<keyword evidence="1" id="KW-0472">Membrane</keyword>
<organism evidence="2 3">
    <name type="scientific">Chryseobacterium phosphatilyticum</name>
    <dbReference type="NCBI Taxonomy" id="475075"/>
    <lineage>
        <taxon>Bacteria</taxon>
        <taxon>Pseudomonadati</taxon>
        <taxon>Bacteroidota</taxon>
        <taxon>Flavobacteriia</taxon>
        <taxon>Flavobacteriales</taxon>
        <taxon>Weeksellaceae</taxon>
        <taxon>Chryseobacterium group</taxon>
        <taxon>Chryseobacterium</taxon>
    </lineage>
</organism>
<accession>A0A316XDX7</accession>
<evidence type="ECO:0000256" key="1">
    <source>
        <dbReference type="SAM" id="Phobius"/>
    </source>
</evidence>
<keyword evidence="1" id="KW-0812">Transmembrane</keyword>
<feature type="transmembrane region" description="Helical" evidence="1">
    <location>
        <begin position="50"/>
        <end position="71"/>
    </location>
</feature>
<proteinExistence type="predicted"/>
<reference evidence="2 3" key="1">
    <citation type="submission" date="2018-04" db="EMBL/GenBank/DDBJ databases">
        <title>Draft Genome Sequence of Phosphate-Solubilizing Chryseobacterium sp. ISE14 that is a Biocontrol and Plant Growth-Promoting Rhizobacterium Isolated from Cucumber.</title>
        <authorList>
            <person name="Jeong J.-J."/>
            <person name="Sang M.K."/>
            <person name="Choi I.-G."/>
            <person name="Kim K.D."/>
        </authorList>
    </citation>
    <scope>NUCLEOTIDE SEQUENCE [LARGE SCALE GENOMIC DNA]</scope>
    <source>
        <strain evidence="2 3">ISE14</strain>
    </source>
</reference>
<dbReference type="AlphaFoldDB" id="A0A316XDX7"/>
<protein>
    <submittedName>
        <fullName evidence="2">Uncharacterized protein</fullName>
    </submittedName>
</protein>
<gene>
    <name evidence="2" type="ORF">C1631_005475</name>
</gene>
<feature type="transmembrane region" description="Helical" evidence="1">
    <location>
        <begin position="17"/>
        <end position="38"/>
    </location>
</feature>
<sequence length="73" mass="8063">MNLYIIKKGFAPFEGGFNFSILLMISNIFMIPAVITFFNNLSHRSVMLGLNILGSIAAILGAFLAFMMITIQC</sequence>
<dbReference type="EMBL" id="PPED02000001">
    <property type="protein sequence ID" value="PWN72062.1"/>
    <property type="molecule type" value="Genomic_DNA"/>
</dbReference>
<keyword evidence="1" id="KW-1133">Transmembrane helix</keyword>
<keyword evidence="3" id="KW-1185">Reference proteome</keyword>
<name>A0A316XDX7_9FLAO</name>
<evidence type="ECO:0000313" key="3">
    <source>
        <dbReference type="Proteomes" id="UP000236594"/>
    </source>
</evidence>
<evidence type="ECO:0000313" key="2">
    <source>
        <dbReference type="EMBL" id="PWN72062.1"/>
    </source>
</evidence>
<dbReference type="Proteomes" id="UP000236594">
    <property type="component" value="Unassembled WGS sequence"/>
</dbReference>
<comment type="caution">
    <text evidence="2">The sequence shown here is derived from an EMBL/GenBank/DDBJ whole genome shotgun (WGS) entry which is preliminary data.</text>
</comment>